<dbReference type="SUPFAM" id="SSF69255">
    <property type="entry name" value="gp5 N-terminal domain-like"/>
    <property type="match status" value="1"/>
</dbReference>
<evidence type="ECO:0000313" key="3">
    <source>
        <dbReference type="Proteomes" id="UP000537204"/>
    </source>
</evidence>
<reference evidence="2 3" key="1">
    <citation type="submission" date="2020-08" db="EMBL/GenBank/DDBJ databases">
        <title>Genomic Encyclopedia of Type Strains, Phase IV (KMG-V): Genome sequencing to study the core and pangenomes of soil and plant-associated prokaryotes.</title>
        <authorList>
            <person name="Whitman W."/>
        </authorList>
    </citation>
    <scope>NUCLEOTIDE SEQUENCE [LARGE SCALE GENOMIC DNA]</scope>
    <source>
        <strain evidence="2 3">S3M1</strain>
    </source>
</reference>
<dbReference type="EMBL" id="JACHCE010000002">
    <property type="protein sequence ID" value="MBB5635373.1"/>
    <property type="molecule type" value="Genomic_DNA"/>
</dbReference>
<organism evidence="2 3">
    <name type="scientific">Pedobacter cryoconitis</name>
    <dbReference type="NCBI Taxonomy" id="188932"/>
    <lineage>
        <taxon>Bacteria</taxon>
        <taxon>Pseudomonadati</taxon>
        <taxon>Bacteroidota</taxon>
        <taxon>Sphingobacteriia</taxon>
        <taxon>Sphingobacteriales</taxon>
        <taxon>Sphingobacteriaceae</taxon>
        <taxon>Pedobacter</taxon>
    </lineage>
</organism>
<gene>
    <name evidence="2" type="ORF">HDE68_001261</name>
</gene>
<evidence type="ECO:0000313" key="2">
    <source>
        <dbReference type="EMBL" id="MBB5635373.1"/>
    </source>
</evidence>
<dbReference type="RefSeq" id="WP_183880059.1">
    <property type="nucleotide sequence ID" value="NZ_JACHCE010000002.1"/>
</dbReference>
<comment type="caution">
    <text evidence="2">The sequence shown here is derived from an EMBL/GenBank/DDBJ whole genome shotgun (WGS) entry which is preliminary data.</text>
</comment>
<dbReference type="AlphaFoldDB" id="A0A7W8ZK17"/>
<dbReference type="Pfam" id="PF04717">
    <property type="entry name" value="Phage_base_V"/>
    <property type="match status" value="1"/>
</dbReference>
<protein>
    <submittedName>
        <fullName evidence="2">Uncharacterized protein involved in type VI secretion and phage assembly</fullName>
    </submittedName>
</protein>
<name>A0A7W8ZK17_9SPHI</name>
<dbReference type="InterPro" id="IPR037026">
    <property type="entry name" value="Vgr_OB-fold_dom_sf"/>
</dbReference>
<dbReference type="SUPFAM" id="SSF69279">
    <property type="entry name" value="Phage tail proteins"/>
    <property type="match status" value="1"/>
</dbReference>
<dbReference type="Gene3D" id="3.55.50.10">
    <property type="entry name" value="Baseplate protein-like domains"/>
    <property type="match status" value="1"/>
</dbReference>
<evidence type="ECO:0000259" key="1">
    <source>
        <dbReference type="Pfam" id="PF04717"/>
    </source>
</evidence>
<accession>A0A7W8ZK17</accession>
<sequence length="602" mass="66880">MEHKVHVELQIAEQDILYYTSIKITQSFNQHHEFEIVLNHDVIEETGSYKIDQSQGWIGKPFVLSLDFGTMNFKGIICEVGLEQNHGLRGNLVVKGYSPTILLETGTRLYSFNETSLANVVKQTVKSVPVNDLDVNIAPAYKETIPYLTQFKESNFGFLNRLSAEYGDFFYYDGKVLHFGKPDDQKTVSLVHGQDLSLMRTAVRIKTLNFSYFSYNSEEDKMINADSPAAHEGLNQYAEFGVGKSSDIFNDRANYPIKPRVKTKQQLDELTSRHAAADAANLSDVTGESTNAALSIGNIAEIHVSRKGLDGLFNKDEFGKYLITEISHFINDVGRYKNTFKGISAEVNVVPNHNVKSPEAVSQVGIVTDNADPKQMGRVRVQMLWQKNNQTTDWIRVLTPDAGSSDQFSRNRGQVFIPETGDQVILGFRHNDPDRPFVMGSIFNGKTGAGGDVNNIKKSISTRSGHLVEFDDTDGKETITITDKNNNIIRFDTNASSIDITAPEFIRIHAKNIEISAQEDISFTAGDNINASAGENTTLHSGKDQIIAAENITMVANDNISKTASHIEKTAERINVNSTKENIELHSSKQIINKSGGNVKLF</sequence>
<dbReference type="InterPro" id="IPR006531">
    <property type="entry name" value="Gp5/Vgr_OB"/>
</dbReference>
<dbReference type="Pfam" id="PF05954">
    <property type="entry name" value="Phage_GPD"/>
    <property type="match status" value="1"/>
</dbReference>
<proteinExistence type="predicted"/>
<dbReference type="Gene3D" id="2.40.50.230">
    <property type="entry name" value="Gp5 N-terminal domain"/>
    <property type="match status" value="1"/>
</dbReference>
<dbReference type="Proteomes" id="UP000537204">
    <property type="component" value="Unassembled WGS sequence"/>
</dbReference>
<dbReference type="SUPFAM" id="SSF69349">
    <property type="entry name" value="Phage fibre proteins"/>
    <property type="match status" value="1"/>
</dbReference>
<feature type="domain" description="Gp5/Type VI secretion system Vgr protein OB-fold" evidence="1">
    <location>
        <begin position="364"/>
        <end position="443"/>
    </location>
</feature>